<accession>A0A072VHN6</accession>
<proteinExistence type="predicted"/>
<dbReference type="PANTHER" id="PTHR33527">
    <property type="entry name" value="OS07G0274300 PROTEIN"/>
    <property type="match status" value="1"/>
</dbReference>
<dbReference type="KEGG" id="mtr:25483174"/>
<keyword evidence="4" id="KW-1185">Reference proteome</keyword>
<dbReference type="STRING" id="3880.A0A072VHN6"/>
<dbReference type="Proteomes" id="UP000265566">
    <property type="component" value="Chromosome 1"/>
</dbReference>
<dbReference type="Gramene" id="rna2488">
    <property type="protein sequence ID" value="RHN78832.1"/>
    <property type="gene ID" value="gene2488"/>
</dbReference>
<evidence type="ECO:0000313" key="1">
    <source>
        <dbReference type="EMBL" id="KEH41312.1"/>
    </source>
</evidence>
<evidence type="ECO:0000313" key="4">
    <source>
        <dbReference type="Proteomes" id="UP000002051"/>
    </source>
</evidence>
<dbReference type="EMBL" id="CM001217">
    <property type="protein sequence ID" value="KEH41312.1"/>
    <property type="molecule type" value="Genomic_DNA"/>
</dbReference>
<dbReference type="Proteomes" id="UP000002051">
    <property type="component" value="Unassembled WGS sequence"/>
</dbReference>
<reference evidence="2" key="4">
    <citation type="journal article" date="2018" name="Nat. Plants">
        <title>Whole-genome landscape of Medicago truncatula symbiotic genes.</title>
        <authorList>
            <person name="Pecrix Y."/>
            <person name="Gamas P."/>
            <person name="Carrere S."/>
        </authorList>
    </citation>
    <scope>NUCLEOTIDE SEQUENCE</scope>
    <source>
        <tissue evidence="2">Leaves</tissue>
    </source>
</reference>
<dbReference type="AlphaFoldDB" id="A0A072VHN6"/>
<protein>
    <recommendedName>
        <fullName evidence="5">RRM domain-containing protein</fullName>
    </recommendedName>
</protein>
<evidence type="ECO:0008006" key="5">
    <source>
        <dbReference type="Google" id="ProtNLM"/>
    </source>
</evidence>
<name>A0A072VHN6_MEDTR</name>
<dbReference type="OrthoDB" id="1882251at2759"/>
<evidence type="ECO:0000313" key="3">
    <source>
        <dbReference type="EnsemblPlants" id="KEH41312"/>
    </source>
</evidence>
<reference evidence="1 4" key="1">
    <citation type="journal article" date="2011" name="Nature">
        <title>The Medicago genome provides insight into the evolution of rhizobial symbioses.</title>
        <authorList>
            <person name="Young N.D."/>
            <person name="Debelle F."/>
            <person name="Oldroyd G.E."/>
            <person name="Geurts R."/>
            <person name="Cannon S.B."/>
            <person name="Udvardi M.K."/>
            <person name="Benedito V.A."/>
            <person name="Mayer K.F."/>
            <person name="Gouzy J."/>
            <person name="Schoof H."/>
            <person name="Van de Peer Y."/>
            <person name="Proost S."/>
            <person name="Cook D.R."/>
            <person name="Meyers B.C."/>
            <person name="Spannagl M."/>
            <person name="Cheung F."/>
            <person name="De Mita S."/>
            <person name="Krishnakumar V."/>
            <person name="Gundlach H."/>
            <person name="Zhou S."/>
            <person name="Mudge J."/>
            <person name="Bharti A.K."/>
            <person name="Murray J.D."/>
            <person name="Naoumkina M.A."/>
            <person name="Rosen B."/>
            <person name="Silverstein K.A."/>
            <person name="Tang H."/>
            <person name="Rombauts S."/>
            <person name="Zhao P.X."/>
            <person name="Zhou P."/>
            <person name="Barbe V."/>
            <person name="Bardou P."/>
            <person name="Bechner M."/>
            <person name="Bellec A."/>
            <person name="Berger A."/>
            <person name="Berges H."/>
            <person name="Bidwell S."/>
            <person name="Bisseling T."/>
            <person name="Choisne N."/>
            <person name="Couloux A."/>
            <person name="Denny R."/>
            <person name="Deshpande S."/>
            <person name="Dai X."/>
            <person name="Doyle J.J."/>
            <person name="Dudez A.M."/>
            <person name="Farmer A.D."/>
            <person name="Fouteau S."/>
            <person name="Franken C."/>
            <person name="Gibelin C."/>
            <person name="Gish J."/>
            <person name="Goldstein S."/>
            <person name="Gonzalez A.J."/>
            <person name="Green P.J."/>
            <person name="Hallab A."/>
            <person name="Hartog M."/>
            <person name="Hua A."/>
            <person name="Humphray S.J."/>
            <person name="Jeong D.H."/>
            <person name="Jing Y."/>
            <person name="Jocker A."/>
            <person name="Kenton S.M."/>
            <person name="Kim D.J."/>
            <person name="Klee K."/>
            <person name="Lai H."/>
            <person name="Lang C."/>
            <person name="Lin S."/>
            <person name="Macmil S.L."/>
            <person name="Magdelenat G."/>
            <person name="Matthews L."/>
            <person name="McCorrison J."/>
            <person name="Monaghan E.L."/>
            <person name="Mun J.H."/>
            <person name="Najar F.Z."/>
            <person name="Nicholson C."/>
            <person name="Noirot C."/>
            <person name="O'Bleness M."/>
            <person name="Paule C.R."/>
            <person name="Poulain J."/>
            <person name="Prion F."/>
            <person name="Qin B."/>
            <person name="Qu C."/>
            <person name="Retzel E.F."/>
            <person name="Riddle C."/>
            <person name="Sallet E."/>
            <person name="Samain S."/>
            <person name="Samson N."/>
            <person name="Sanders I."/>
            <person name="Saurat O."/>
            <person name="Scarpelli C."/>
            <person name="Schiex T."/>
            <person name="Segurens B."/>
            <person name="Severin A.J."/>
            <person name="Sherrier D.J."/>
            <person name="Shi R."/>
            <person name="Sims S."/>
            <person name="Singer S.R."/>
            <person name="Sinharoy S."/>
            <person name="Sterck L."/>
            <person name="Viollet A."/>
            <person name="Wang B.B."/>
            <person name="Wang K."/>
            <person name="Wang M."/>
            <person name="Wang X."/>
            <person name="Warfsmann J."/>
            <person name="Weissenbach J."/>
            <person name="White D.D."/>
            <person name="White J.D."/>
            <person name="Wiley G.B."/>
            <person name="Wincker P."/>
            <person name="Xing Y."/>
            <person name="Yang L."/>
            <person name="Yao Z."/>
            <person name="Ying F."/>
            <person name="Zhai J."/>
            <person name="Zhou L."/>
            <person name="Zuber A."/>
            <person name="Denarie J."/>
            <person name="Dixon R.A."/>
            <person name="May G.D."/>
            <person name="Schwartz D.C."/>
            <person name="Rogers J."/>
            <person name="Quetier F."/>
            <person name="Town C.D."/>
            <person name="Roe B.A."/>
        </authorList>
    </citation>
    <scope>NUCLEOTIDE SEQUENCE [LARGE SCALE GENOMIC DNA]</scope>
    <source>
        <strain evidence="1">A17</strain>
        <strain evidence="3 4">cv. Jemalong A17</strain>
    </source>
</reference>
<reference evidence="1 4" key="2">
    <citation type="journal article" date="2014" name="BMC Genomics">
        <title>An improved genome release (version Mt4.0) for the model legume Medicago truncatula.</title>
        <authorList>
            <person name="Tang H."/>
            <person name="Krishnakumar V."/>
            <person name="Bidwell S."/>
            <person name="Rosen B."/>
            <person name="Chan A."/>
            <person name="Zhou S."/>
            <person name="Gentzbittel L."/>
            <person name="Childs K.L."/>
            <person name="Yandell M."/>
            <person name="Gundlach H."/>
            <person name="Mayer K.F."/>
            <person name="Schwartz D.C."/>
            <person name="Town C.D."/>
        </authorList>
    </citation>
    <scope>GENOME REANNOTATION</scope>
    <source>
        <strain evidence="1">A17</strain>
        <strain evidence="3 4">cv. Jemalong A17</strain>
    </source>
</reference>
<gene>
    <name evidence="3" type="primary">25483174</name>
    <name evidence="1" type="ordered locus">MTR_1g048380</name>
    <name evidence="2" type="ORF">MtrunA17_Chr1g0170221</name>
</gene>
<dbReference type="HOGENOM" id="CLU_049092_1_0_1"/>
<evidence type="ECO:0000313" key="2">
    <source>
        <dbReference type="EMBL" id="RHN78832.1"/>
    </source>
</evidence>
<dbReference type="EMBL" id="PSQE01000001">
    <property type="protein sequence ID" value="RHN78832.1"/>
    <property type="molecule type" value="Genomic_DNA"/>
</dbReference>
<dbReference type="EnsemblPlants" id="KEH41312">
    <property type="protein sequence ID" value="KEH41312"/>
    <property type="gene ID" value="MTR_1g048380"/>
</dbReference>
<organism evidence="1 4">
    <name type="scientific">Medicago truncatula</name>
    <name type="common">Barrel medic</name>
    <name type="synonym">Medicago tribuloides</name>
    <dbReference type="NCBI Taxonomy" id="3880"/>
    <lineage>
        <taxon>Eukaryota</taxon>
        <taxon>Viridiplantae</taxon>
        <taxon>Streptophyta</taxon>
        <taxon>Embryophyta</taxon>
        <taxon>Tracheophyta</taxon>
        <taxon>Spermatophyta</taxon>
        <taxon>Magnoliopsida</taxon>
        <taxon>eudicotyledons</taxon>
        <taxon>Gunneridae</taxon>
        <taxon>Pentapetalae</taxon>
        <taxon>rosids</taxon>
        <taxon>fabids</taxon>
        <taxon>Fabales</taxon>
        <taxon>Fabaceae</taxon>
        <taxon>Papilionoideae</taxon>
        <taxon>50 kb inversion clade</taxon>
        <taxon>NPAAA clade</taxon>
        <taxon>Hologalegina</taxon>
        <taxon>IRL clade</taxon>
        <taxon>Trifolieae</taxon>
        <taxon>Medicago</taxon>
    </lineage>
</organism>
<dbReference type="PANTHER" id="PTHR33527:SF28">
    <property type="entry name" value="GB|AAD43168.1"/>
    <property type="match status" value="1"/>
</dbReference>
<sequence>MSSILPSIPSNPLPNFIVIVTKEEFNLFYSVDRQLFTRLLVALDREISQSINVMAFLMWLERKSKYYNLVAKILQQWSDVMLSNLADEAVVILNCIGSSHYPNTFVGKSKLPLIQHICRFNVTLEFFHEKRLEVITGVTKIINDVCVRAFTDIIEKMNYDRTMKEQDLYLANMYGDVNIANNIQSNLVPFSPNVIPMMEQQIDVPQVNEILANLNLDDIYISDTGIVTSTDNGDDKRKEIKKLVDDRTLFMTFSKGYPISENEIREFFTRKFGNIIDNLIMQEVNPPKQSLYARLVVRPEAMDVIDHFLDYNSRMKFSINGKHVWARKYIRKLPLQDVGTSQYSP</sequence>
<reference evidence="3" key="3">
    <citation type="submission" date="2015-04" db="UniProtKB">
        <authorList>
            <consortium name="EnsemblPlants"/>
        </authorList>
    </citation>
    <scope>IDENTIFICATION</scope>
    <source>
        <strain evidence="3">cv. Jemalong A17</strain>
    </source>
</reference>